<name>A0A2C9CG16_KUEST</name>
<evidence type="ECO:0000313" key="2">
    <source>
        <dbReference type="Proteomes" id="UP000221734"/>
    </source>
</evidence>
<accession>A0A2C9CG16</accession>
<sequence length="334" mass="38024">MIQSNPENASMGRRLFPFFIVIFFFPMAFIISGCIIYPELVETGMKSPEAGKCGDCHIDIYHEWKDSPHAGSYTSNAFREQAFDYSFTFCLGCHVPETIFTDASIVPRNIHVEEGVNCNACHLNDCTLAGPTPARAPHPVTGMNMFYKSSELCGKCHAGTYNVWKEIKDAEDKKTCQDCHMPEIVRKLIQDEPWQKIYPKREGKQHLFSFQELIPVDEHMLSLCFTKIVQTEDAIEGALEITNTGIPHSVPTGDYGYREVLVTIELLNKTGHVAGYRETSLFVELKTALHYKEKRMIPFHFTLKDNVCTLRARMIRTSLNRDISIVLAEKIYSH</sequence>
<dbReference type="Gene3D" id="1.10.1130.10">
    <property type="entry name" value="Flavocytochrome C3, Chain A"/>
    <property type="match status" value="1"/>
</dbReference>
<dbReference type="SUPFAM" id="SSF48695">
    <property type="entry name" value="Multiheme cytochromes"/>
    <property type="match status" value="1"/>
</dbReference>
<keyword evidence="2" id="KW-1185">Reference proteome</keyword>
<gene>
    <name evidence="1" type="ORF">KSMBR1_2098</name>
</gene>
<proteinExistence type="predicted"/>
<organism evidence="1 2">
    <name type="scientific">Kuenenia stuttgartiensis</name>
    <dbReference type="NCBI Taxonomy" id="174633"/>
    <lineage>
        <taxon>Bacteria</taxon>
        <taxon>Pseudomonadati</taxon>
        <taxon>Planctomycetota</taxon>
        <taxon>Candidatus Brocadiia</taxon>
        <taxon>Candidatus Brocadiales</taxon>
        <taxon>Candidatus Brocadiaceae</taxon>
        <taxon>Candidatus Kuenenia</taxon>
    </lineage>
</organism>
<dbReference type="KEGG" id="kst:KSMBR1_2098"/>
<dbReference type="EMBL" id="LT934425">
    <property type="protein sequence ID" value="SOH04595.1"/>
    <property type="molecule type" value="Genomic_DNA"/>
</dbReference>
<dbReference type="AlphaFoldDB" id="A0A2C9CG16"/>
<dbReference type="OrthoDB" id="9814800at2"/>
<evidence type="ECO:0000313" key="1">
    <source>
        <dbReference type="EMBL" id="SOH04595.1"/>
    </source>
</evidence>
<dbReference type="InterPro" id="IPR023155">
    <property type="entry name" value="Cyt_c-552/4"/>
</dbReference>
<reference evidence="2" key="1">
    <citation type="submission" date="2017-10" db="EMBL/GenBank/DDBJ databases">
        <authorList>
            <person name="Frank J."/>
        </authorList>
    </citation>
    <scope>NUCLEOTIDE SEQUENCE [LARGE SCALE GENOMIC DNA]</scope>
</reference>
<dbReference type="Proteomes" id="UP000221734">
    <property type="component" value="Chromosome Kuenenia_stuttgartiensis_MBR1"/>
</dbReference>
<dbReference type="Pfam" id="PF13435">
    <property type="entry name" value="Cytochrome_C554"/>
    <property type="match status" value="1"/>
</dbReference>
<dbReference type="InterPro" id="IPR036280">
    <property type="entry name" value="Multihaem_cyt_sf"/>
</dbReference>
<protein>
    <submittedName>
        <fullName evidence="1">Uncharacterized protein</fullName>
    </submittedName>
</protein>